<keyword evidence="3 10" id="KW-0349">Heme</keyword>
<dbReference type="InterPro" id="IPR005616">
    <property type="entry name" value="CcmH/CycL/Ccl2/NrfF_N"/>
</dbReference>
<feature type="signal peptide" evidence="10">
    <location>
        <begin position="1"/>
        <end position="18"/>
    </location>
</feature>
<evidence type="ECO:0000313" key="13">
    <source>
        <dbReference type="EMBL" id="OOF71923.1"/>
    </source>
</evidence>
<dbReference type="PANTHER" id="PTHR47870">
    <property type="entry name" value="CYTOCHROME C-TYPE BIOGENESIS PROTEIN CCMH"/>
    <property type="match status" value="1"/>
</dbReference>
<gene>
    <name evidence="13" type="ORF">BKG90_06625</name>
</gene>
<dbReference type="InterPro" id="IPR019734">
    <property type="entry name" value="TPR_rpt"/>
</dbReference>
<accession>A0A9X8VZB7</accession>
<comment type="caution">
    <text evidence="13">The sequence shown here is derived from an EMBL/GenBank/DDBJ whole genome shotgun (WGS) entry which is preliminary data.</text>
</comment>
<feature type="chain" id="PRO_5042621200" description="Formate-dependent nitrite reductase complex subunit" evidence="10">
    <location>
        <begin position="19"/>
        <end position="351"/>
    </location>
</feature>
<dbReference type="PROSITE" id="PS50005">
    <property type="entry name" value="TPR"/>
    <property type="match status" value="1"/>
</dbReference>
<dbReference type="GO" id="GO:0046872">
    <property type="term" value="F:metal ion binding"/>
    <property type="evidence" value="ECO:0007669"/>
    <property type="project" value="UniProtKB-KW"/>
</dbReference>
<evidence type="ECO:0000313" key="14">
    <source>
        <dbReference type="Proteomes" id="UP000188998"/>
    </source>
</evidence>
<feature type="transmembrane region" description="Helical" evidence="10">
    <location>
        <begin position="103"/>
        <end position="122"/>
    </location>
</feature>
<keyword evidence="10" id="KW-0812">Transmembrane</keyword>
<dbReference type="Proteomes" id="UP000188998">
    <property type="component" value="Unassembled WGS sequence"/>
</dbReference>
<dbReference type="NCBIfam" id="TIGR03147">
    <property type="entry name" value="cyt_nit_nrfF"/>
    <property type="match status" value="1"/>
</dbReference>
<evidence type="ECO:0000256" key="3">
    <source>
        <dbReference type="ARBA" id="ARBA00022617"/>
    </source>
</evidence>
<evidence type="ECO:0000256" key="2">
    <source>
        <dbReference type="ARBA" id="ARBA00010342"/>
    </source>
</evidence>
<evidence type="ECO:0000256" key="5">
    <source>
        <dbReference type="ARBA" id="ARBA00022729"/>
    </source>
</evidence>
<dbReference type="GO" id="GO:0017004">
    <property type="term" value="P:cytochrome complex assembly"/>
    <property type="evidence" value="ECO:0007669"/>
    <property type="project" value="UniProtKB-ARBA"/>
</dbReference>
<dbReference type="InterPro" id="IPR038297">
    <property type="entry name" value="CcmH/CycL/NrfF/Ccl2_sf"/>
</dbReference>
<evidence type="ECO:0000259" key="12">
    <source>
        <dbReference type="Pfam" id="PF23914"/>
    </source>
</evidence>
<dbReference type="RefSeq" id="WP_059365835.1">
    <property type="nucleotide sequence ID" value="NZ_BBXJ01000001.1"/>
</dbReference>
<dbReference type="InterPro" id="IPR051263">
    <property type="entry name" value="C-type_cytochrome_biogenesis"/>
</dbReference>
<dbReference type="GO" id="GO:0005886">
    <property type="term" value="C:plasma membrane"/>
    <property type="evidence" value="ECO:0007669"/>
    <property type="project" value="TreeGrafter"/>
</dbReference>
<organism evidence="13 14">
    <name type="scientific">Rodentibacter caecimuris</name>
    <dbReference type="NCBI Taxonomy" id="1796644"/>
    <lineage>
        <taxon>Bacteria</taxon>
        <taxon>Pseudomonadati</taxon>
        <taxon>Pseudomonadota</taxon>
        <taxon>Gammaproteobacteria</taxon>
        <taxon>Pasteurellales</taxon>
        <taxon>Pasteurellaceae</taxon>
        <taxon>Rodentibacter</taxon>
    </lineage>
</organism>
<dbReference type="FunFam" id="1.10.8.640:FF:000001">
    <property type="entry name" value="Cytochrome c-type biogenesis protein"/>
    <property type="match status" value="1"/>
</dbReference>
<keyword evidence="6" id="KW-0677">Repeat</keyword>
<dbReference type="Pfam" id="PF03918">
    <property type="entry name" value="CcmH"/>
    <property type="match status" value="1"/>
</dbReference>
<name>A0A9X8VZB7_9PAST</name>
<keyword evidence="9 10" id="KW-0408">Iron</keyword>
<dbReference type="SUPFAM" id="SSF48452">
    <property type="entry name" value="TPR-like"/>
    <property type="match status" value="1"/>
</dbReference>
<dbReference type="Pfam" id="PF23914">
    <property type="entry name" value="TPR_CcmH_CycH"/>
    <property type="match status" value="1"/>
</dbReference>
<keyword evidence="14" id="KW-1185">Reference proteome</keyword>
<evidence type="ECO:0000256" key="1">
    <source>
        <dbReference type="ARBA" id="ARBA00004418"/>
    </source>
</evidence>
<feature type="domain" description="CcmH/CycL/Ccl2/NrfF N-terminal" evidence="11">
    <location>
        <begin position="8"/>
        <end position="138"/>
    </location>
</feature>
<reference evidence="13 14" key="1">
    <citation type="submission" date="2016-10" db="EMBL/GenBank/DDBJ databases">
        <title>Rodentibacter gen. nov. and new species.</title>
        <authorList>
            <person name="Christensen H."/>
        </authorList>
    </citation>
    <scope>NUCLEOTIDE SEQUENCE [LARGE SCALE GENOMIC DNA]</scope>
    <source>
        <strain evidence="13 14">199137021</strain>
    </source>
</reference>
<evidence type="ECO:0000256" key="10">
    <source>
        <dbReference type="RuleBase" id="RU364112"/>
    </source>
</evidence>
<dbReference type="CDD" id="cd16378">
    <property type="entry name" value="CcmH_N"/>
    <property type="match status" value="1"/>
</dbReference>
<dbReference type="InterPro" id="IPR056413">
    <property type="entry name" value="TPR_CcmH_CycH"/>
</dbReference>
<feature type="transmembrane region" description="Helical" evidence="10">
    <location>
        <begin position="159"/>
        <end position="176"/>
    </location>
</feature>
<dbReference type="GO" id="GO:0042597">
    <property type="term" value="C:periplasmic space"/>
    <property type="evidence" value="ECO:0007669"/>
    <property type="project" value="UniProtKB-SubCell"/>
</dbReference>
<dbReference type="InterPro" id="IPR011990">
    <property type="entry name" value="TPR-like_helical_dom_sf"/>
</dbReference>
<keyword evidence="8" id="KW-0802">TPR repeat</keyword>
<keyword evidence="10" id="KW-0472">Membrane</keyword>
<evidence type="ECO:0000256" key="8">
    <source>
        <dbReference type="ARBA" id="ARBA00022803"/>
    </source>
</evidence>
<protein>
    <recommendedName>
        <fullName evidence="10">Formate-dependent nitrite reductase complex subunit</fullName>
    </recommendedName>
</protein>
<comment type="function">
    <text evidence="10">Possible subunit of a heme lyase.</text>
</comment>
<evidence type="ECO:0000259" key="11">
    <source>
        <dbReference type="Pfam" id="PF03918"/>
    </source>
</evidence>
<evidence type="ECO:0000256" key="7">
    <source>
        <dbReference type="ARBA" id="ARBA00022764"/>
    </source>
</evidence>
<comment type="subcellular location">
    <subcellularLocation>
        <location evidence="1">Periplasm</location>
    </subcellularLocation>
</comment>
<proteinExistence type="inferred from homology"/>
<dbReference type="InterPro" id="IPR017565">
    <property type="entry name" value="For-dep_Cytc_NO2Rdtase_NrfF"/>
</dbReference>
<dbReference type="EMBL" id="MLAB01000030">
    <property type="protein sequence ID" value="OOF71923.1"/>
    <property type="molecule type" value="Genomic_DNA"/>
</dbReference>
<dbReference type="AlphaFoldDB" id="A0A9X8VZB7"/>
<evidence type="ECO:0000256" key="9">
    <source>
        <dbReference type="ARBA" id="ARBA00023004"/>
    </source>
</evidence>
<keyword evidence="5 10" id="KW-0732">Signal</keyword>
<dbReference type="Gene3D" id="1.10.8.640">
    <property type="entry name" value="Cytochrome C biogenesis protein"/>
    <property type="match status" value="1"/>
</dbReference>
<evidence type="ECO:0000256" key="6">
    <source>
        <dbReference type="ARBA" id="ARBA00022737"/>
    </source>
</evidence>
<dbReference type="Gene3D" id="1.25.40.10">
    <property type="entry name" value="Tetratricopeptide repeat domain"/>
    <property type="match status" value="1"/>
</dbReference>
<comment type="similarity">
    <text evidence="2 10">Belongs to the CcmH/CycL/Ccl2/NrfF family.</text>
</comment>
<keyword evidence="7" id="KW-0574">Periplasm</keyword>
<sequence>MRTFLTALLFLFSLFAQAEIVDTYQFKNQADRTRAVQLAKSLRCPQCQNQNLVESNSPIAYDLRIEVYNMVNEGKTNQQIIDTMKARFGDFVNYKPPFQWNTALLWLLPIGLLILAFGLIWYSRQRTSRLEDNTSLSAFNNLEQVEQNTHFPQKSNGKIMLCIFALLLAIPLSYYLSLDRFSRLQEGKQAMISQHNKQIEMADFHKKEDVISKIQDKLRANPNNDEAWIQLGEAYVQNNEFDHALIAYANAEKLSGSKPNILGLKATALYYQAGQRLTPEIQQLLTQALEQDKKEVSSISLLATIELEQRNYSQAKNYLQQLLDTGNAAVDRRMVIQRMKMLEFLDRGQTQ</sequence>
<keyword evidence="4 10" id="KW-0479">Metal-binding</keyword>
<dbReference type="PANTHER" id="PTHR47870:SF2">
    <property type="entry name" value="FORMATE-DEPENDENT NITRITE REDUCTASE COMPLEX SUBUNIT NRFF"/>
    <property type="match status" value="1"/>
</dbReference>
<feature type="domain" description="Cytochrome c-type biogenesis protein H TPR" evidence="12">
    <location>
        <begin position="184"/>
        <end position="324"/>
    </location>
</feature>
<evidence type="ECO:0000256" key="4">
    <source>
        <dbReference type="ARBA" id="ARBA00022723"/>
    </source>
</evidence>
<keyword evidence="10" id="KW-1133">Transmembrane helix</keyword>